<accession>A0A161QAB2</accession>
<proteinExistence type="predicted"/>
<evidence type="ECO:0000313" key="2">
    <source>
        <dbReference type="Proteomes" id="UP000075806"/>
    </source>
</evidence>
<dbReference type="SUPFAM" id="SSF51445">
    <property type="entry name" value="(Trans)glycosidases"/>
    <property type="match status" value="1"/>
</dbReference>
<dbReference type="GO" id="GO:0016787">
    <property type="term" value="F:hydrolase activity"/>
    <property type="evidence" value="ECO:0007669"/>
    <property type="project" value="UniProtKB-KW"/>
</dbReference>
<keyword evidence="1" id="KW-0378">Hydrolase</keyword>
<organism evidence="1 2">
    <name type="scientific">Alkalihalobacillus trypoxylicola</name>
    <dbReference type="NCBI Taxonomy" id="519424"/>
    <lineage>
        <taxon>Bacteria</taxon>
        <taxon>Bacillati</taxon>
        <taxon>Bacillota</taxon>
        <taxon>Bacilli</taxon>
        <taxon>Bacillales</taxon>
        <taxon>Bacillaceae</taxon>
        <taxon>Alkalihalobacillus</taxon>
    </lineage>
</organism>
<dbReference type="InterPro" id="IPR055151">
    <property type="entry name" value="GH113"/>
</dbReference>
<reference evidence="1" key="1">
    <citation type="submission" date="2016-02" db="EMBL/GenBank/DDBJ databases">
        <title>Genome sequence of Bacillus trypoxylicola KCTC 13244(T).</title>
        <authorList>
            <person name="Jeong H."/>
            <person name="Park S.-H."/>
            <person name="Choi S.-K."/>
        </authorList>
    </citation>
    <scope>NUCLEOTIDE SEQUENCE [LARGE SCALE GENOMIC DNA]</scope>
    <source>
        <strain evidence="1">KCTC 13244</strain>
    </source>
</reference>
<protein>
    <submittedName>
        <fullName evidence="1">Glycosyl hydrolase family 53</fullName>
    </submittedName>
</protein>
<sequence>MTYGWNSKRGDYRSEEAIESMKKLKETGSEWIALSFYTFQETIYSTEIVFDYGYTVTDRDIEHAVLQAKQLGLKVCLKPVVNSRDGIWRARIGFPEEASSYWDKWFYSYINFILHYAELAEELECEMFCIGCEMVNAEPHIEYWSQLIRAVRNIYKGPLIYNANHGKEENIDWFDQVDIIGTSAYYPVTEKMGDSEEVMVSNWLKVREKMQRLHERFQKPILFAEIGCRSASGCSQMPWDFEHTDLPFDEEEQAAFYSSVMRVFWDEPWFVGFFWWDWSTKLYKFNEAKENTGFDIYGKSAEVVLKNWYSKK</sequence>
<dbReference type="EMBL" id="LTAO01000002">
    <property type="protein sequence ID" value="KYG34441.1"/>
    <property type="molecule type" value="Genomic_DNA"/>
</dbReference>
<dbReference type="Proteomes" id="UP000075806">
    <property type="component" value="Unassembled WGS sequence"/>
</dbReference>
<dbReference type="Pfam" id="PF22612">
    <property type="entry name" value="GH113"/>
    <property type="match status" value="1"/>
</dbReference>
<gene>
    <name evidence="1" type="ORF">AZF04_14240</name>
</gene>
<name>A0A161QAB2_9BACI</name>
<dbReference type="AlphaFoldDB" id="A0A161QAB2"/>
<dbReference type="CDD" id="cd19608">
    <property type="entry name" value="GH113_mannanase-like"/>
    <property type="match status" value="1"/>
</dbReference>
<dbReference type="InterPro" id="IPR017853">
    <property type="entry name" value="GH"/>
</dbReference>
<evidence type="ECO:0000313" key="1">
    <source>
        <dbReference type="EMBL" id="KYG34441.1"/>
    </source>
</evidence>
<dbReference type="STRING" id="519424.AZF04_14240"/>
<dbReference type="Gene3D" id="3.20.20.80">
    <property type="entry name" value="Glycosidases"/>
    <property type="match status" value="1"/>
</dbReference>
<keyword evidence="2" id="KW-1185">Reference proteome</keyword>
<comment type="caution">
    <text evidence="1">The sequence shown here is derived from an EMBL/GenBank/DDBJ whole genome shotgun (WGS) entry which is preliminary data.</text>
</comment>